<keyword evidence="2" id="KW-1185">Reference proteome</keyword>
<proteinExistence type="predicted"/>
<accession>A0ABR7CZ99</accession>
<dbReference type="EMBL" id="JACOOH010000003">
    <property type="protein sequence ID" value="MBC5620993.1"/>
    <property type="molecule type" value="Genomic_DNA"/>
</dbReference>
<evidence type="ECO:0000313" key="1">
    <source>
        <dbReference type="EMBL" id="MBC5620993.1"/>
    </source>
</evidence>
<gene>
    <name evidence="1" type="ORF">H8S64_07775</name>
</gene>
<evidence type="ECO:0000313" key="2">
    <source>
        <dbReference type="Proteomes" id="UP000646484"/>
    </source>
</evidence>
<dbReference type="RefSeq" id="WP_186975630.1">
    <property type="nucleotide sequence ID" value="NZ_JACOOH010000003.1"/>
</dbReference>
<comment type="caution">
    <text evidence="1">The sequence shown here is derived from an EMBL/GenBank/DDBJ whole genome shotgun (WGS) entry which is preliminary data.</text>
</comment>
<evidence type="ECO:0008006" key="3">
    <source>
        <dbReference type="Google" id="ProtNLM"/>
    </source>
</evidence>
<organism evidence="1 2">
    <name type="scientific">Butyricimonas hominis</name>
    <dbReference type="NCBI Taxonomy" id="2763032"/>
    <lineage>
        <taxon>Bacteria</taxon>
        <taxon>Pseudomonadati</taxon>
        <taxon>Bacteroidota</taxon>
        <taxon>Bacteroidia</taxon>
        <taxon>Bacteroidales</taxon>
        <taxon>Odoribacteraceae</taxon>
        <taxon>Butyricimonas</taxon>
    </lineage>
</organism>
<name>A0ABR7CZ99_9BACT</name>
<dbReference type="Proteomes" id="UP000646484">
    <property type="component" value="Unassembled WGS sequence"/>
</dbReference>
<protein>
    <recommendedName>
        <fullName evidence="3">DUF4304 domain-containing protein</fullName>
    </recommendedName>
</protein>
<sequence>MHMKIKIEGIKELFIEDILPTMEKHGYHFLRSKNSFVHENREWKNECNLRFTDWGDDHVSLRTEYFVTSKKVSRLFSEATLESGCMPTCGVLDVGWAYKYLGIPLEDKPWFEMRIAKLDSIVQKWIVEFESVGLSFFKEMNDYEKLEKVLDIYNVSGCPALSVWTGERILHGICLHYIKTRDRRRTLELFSMYRKKVEGMDYSLIKDQFIRLEQYFKNLPDGLNRKL</sequence>
<reference evidence="1 2" key="1">
    <citation type="submission" date="2020-08" db="EMBL/GenBank/DDBJ databases">
        <title>Genome public.</title>
        <authorList>
            <person name="Liu C."/>
            <person name="Sun Q."/>
        </authorList>
    </citation>
    <scope>NUCLEOTIDE SEQUENCE [LARGE SCALE GENOMIC DNA]</scope>
    <source>
        <strain evidence="1 2">NSJ-56</strain>
    </source>
</reference>